<dbReference type="Proteomes" id="UP000215455">
    <property type="component" value="Unassembled WGS sequence"/>
</dbReference>
<reference evidence="1 2" key="1">
    <citation type="submission" date="2017-06" db="EMBL/GenBank/DDBJ databases">
        <authorList>
            <person name="Furmanczyk E.M."/>
        </authorList>
    </citation>
    <scope>NUCLEOTIDE SEQUENCE [LARGE SCALE GENOMIC DNA]</scope>
    <source>
        <strain evidence="1 2">DSM 16611</strain>
    </source>
</reference>
<evidence type="ECO:0000313" key="1">
    <source>
        <dbReference type="EMBL" id="OXR28603.1"/>
    </source>
</evidence>
<comment type="caution">
    <text evidence="1">The sequence shown here is derived from an EMBL/GenBank/DDBJ whole genome shotgun (WGS) entry which is preliminary data.</text>
</comment>
<keyword evidence="2" id="KW-1185">Reference proteome</keyword>
<organism evidence="1 2">
    <name type="scientific">Pseudomonas umsongensis</name>
    <dbReference type="NCBI Taxonomy" id="198618"/>
    <lineage>
        <taxon>Bacteria</taxon>
        <taxon>Pseudomonadati</taxon>
        <taxon>Pseudomonadota</taxon>
        <taxon>Gammaproteobacteria</taxon>
        <taxon>Pseudomonadales</taxon>
        <taxon>Pseudomonadaceae</taxon>
        <taxon>Pseudomonas</taxon>
    </lineage>
</organism>
<gene>
    <name evidence="1" type="ORF">PSUM_26855</name>
</gene>
<sequence length="74" mass="8489">MLLYFKLDVGVGIVFDLHVWPRDMQKRYRFTPPVSKWRICEALSVDVLCGFGAKNFNDCTEFKQSEFLGDVGGP</sequence>
<name>A0ABX4DPC1_9PSED</name>
<protein>
    <submittedName>
        <fullName evidence="1">Uncharacterized protein</fullName>
    </submittedName>
</protein>
<evidence type="ECO:0000313" key="2">
    <source>
        <dbReference type="Proteomes" id="UP000215455"/>
    </source>
</evidence>
<proteinExistence type="predicted"/>
<accession>A0ABX4DPC1</accession>
<dbReference type="EMBL" id="NIWU01000007">
    <property type="protein sequence ID" value="OXR28603.1"/>
    <property type="molecule type" value="Genomic_DNA"/>
</dbReference>